<keyword evidence="4 9" id="KW-0812">Transmembrane</keyword>
<gene>
    <name evidence="11" type="ORF">E0L32_001293</name>
</gene>
<dbReference type="PRINTS" id="PR00171">
    <property type="entry name" value="SUGRTRNSPORT"/>
</dbReference>
<feature type="transmembrane region" description="Helical" evidence="9">
    <location>
        <begin position="257"/>
        <end position="279"/>
    </location>
</feature>
<evidence type="ECO:0000256" key="4">
    <source>
        <dbReference type="ARBA" id="ARBA00022692"/>
    </source>
</evidence>
<sequence>MDGRTENKMAIDQVDDDGNSPTVADEKPKLEKKQHVDINHNISAAIQNPLAHLTKEQLLKEVDAFAQGTGMEDTLTLLRKGALIAQNHDFESIPELDEADLEALRYEREHKWRQTKGLYMTIVLCSIGAAVQGWDQTGANGANLSFPKEFGINPAAGTPNFERNQWLLGLVNGSPHISAPFLGCWLSDPINNYVGRRGTIFFSAIFCIFPVLCQAFCQNWEQLFVCRLLLGIGWGCKASIIPVFAAENSPHYIRGGLVMSWQMYTAMGIMLGFAANLVFYRVGDLAWRFQLASAFLPAVPLAAFIYCCPESPRWYMKKGRVGDAYKSLCRLRKTPLQAARDLYYMHAQLEVEATLVKRTSNYLKRFTELFTVPRNRRATLASFIVMMSQQMCGINIISYYSSSVFSSAGASALAALFFSFGFGAINFIFAFPAVKLIDQFGRRSLLLATFPLMAVMLIATAMCFYVPESSNAHLGLIAFFIYLFSICYSPGAGPVPFTYSAEVFPLSHREVGMSWAVASINFWGFILSLTYFRIAAAFTVKGAFGFYAGLNVLCWFLIFFFVPETKKRTLEELDYVFGVPTRTFIRHQIRKAAPYFVRRYFMFDKTARLEPLYHLDHVDSS</sequence>
<feature type="transmembrane region" description="Helical" evidence="9">
    <location>
        <begin position="222"/>
        <end position="245"/>
    </location>
</feature>
<dbReference type="Pfam" id="PF00083">
    <property type="entry name" value="Sugar_tr"/>
    <property type="match status" value="1"/>
</dbReference>
<feature type="transmembrane region" description="Helical" evidence="9">
    <location>
        <begin position="544"/>
        <end position="562"/>
    </location>
</feature>
<evidence type="ECO:0000256" key="2">
    <source>
        <dbReference type="ARBA" id="ARBA00010992"/>
    </source>
</evidence>
<comment type="similarity">
    <text evidence="2 7">Belongs to the major facilitator superfamily. Sugar transporter (TC 2.A.1.1) family.</text>
</comment>
<evidence type="ECO:0000259" key="10">
    <source>
        <dbReference type="PROSITE" id="PS50850"/>
    </source>
</evidence>
<comment type="subcellular location">
    <subcellularLocation>
        <location evidence="1">Membrane</location>
        <topology evidence="1">Multi-pass membrane protein</topology>
    </subcellularLocation>
</comment>
<feature type="transmembrane region" description="Helical" evidence="9">
    <location>
        <begin position="412"/>
        <end position="433"/>
    </location>
</feature>
<dbReference type="PANTHER" id="PTHR48020">
    <property type="entry name" value="PROTON MYO-INOSITOL COTRANSPORTER"/>
    <property type="match status" value="1"/>
</dbReference>
<dbReference type="OrthoDB" id="5290825at2759"/>
<dbReference type="InterPro" id="IPR050814">
    <property type="entry name" value="Myo-inositol_Transporter"/>
</dbReference>
<dbReference type="InterPro" id="IPR003663">
    <property type="entry name" value="Sugar/inositol_transpt"/>
</dbReference>
<evidence type="ECO:0000313" key="12">
    <source>
        <dbReference type="Proteomes" id="UP000319257"/>
    </source>
</evidence>
<evidence type="ECO:0000256" key="1">
    <source>
        <dbReference type="ARBA" id="ARBA00004141"/>
    </source>
</evidence>
<keyword evidence="12" id="KW-1185">Reference proteome</keyword>
<dbReference type="RefSeq" id="XP_030991807.1">
    <property type="nucleotide sequence ID" value="XM_031135357.1"/>
</dbReference>
<dbReference type="InterPro" id="IPR005829">
    <property type="entry name" value="Sugar_transporter_CS"/>
</dbReference>
<reference evidence="11 12" key="1">
    <citation type="submission" date="2019-06" db="EMBL/GenBank/DDBJ databases">
        <title>Draft genome sequence of the filamentous fungus Phialemoniopsis curvata isolated from diesel fuel.</title>
        <authorList>
            <person name="Varaljay V.A."/>
            <person name="Lyon W.J."/>
            <person name="Crouch A.L."/>
            <person name="Drake C.E."/>
            <person name="Hollomon J.M."/>
            <person name="Nadeau L.J."/>
            <person name="Nunn H.S."/>
            <person name="Stevenson B.S."/>
            <person name="Bojanowski C.L."/>
            <person name="Crookes-Goodson W.J."/>
        </authorList>
    </citation>
    <scope>NUCLEOTIDE SEQUENCE [LARGE SCALE GENOMIC DNA]</scope>
    <source>
        <strain evidence="11 12">D216</strain>
    </source>
</reference>
<evidence type="ECO:0000256" key="7">
    <source>
        <dbReference type="RuleBase" id="RU003346"/>
    </source>
</evidence>
<dbReference type="PROSITE" id="PS00217">
    <property type="entry name" value="SUGAR_TRANSPORT_2"/>
    <property type="match status" value="1"/>
</dbReference>
<keyword evidence="3 7" id="KW-0813">Transport</keyword>
<dbReference type="GO" id="GO:0022857">
    <property type="term" value="F:transmembrane transporter activity"/>
    <property type="evidence" value="ECO:0007669"/>
    <property type="project" value="InterPro"/>
</dbReference>
<feature type="transmembrane region" description="Helical" evidence="9">
    <location>
        <begin position="198"/>
        <end position="216"/>
    </location>
</feature>
<feature type="transmembrane region" description="Helical" evidence="9">
    <location>
        <begin position="117"/>
        <end position="134"/>
    </location>
</feature>
<dbReference type="InParanoid" id="A0A507ATS0"/>
<feature type="transmembrane region" description="Helical" evidence="9">
    <location>
        <begin position="380"/>
        <end position="400"/>
    </location>
</feature>
<evidence type="ECO:0000256" key="9">
    <source>
        <dbReference type="SAM" id="Phobius"/>
    </source>
</evidence>
<dbReference type="SUPFAM" id="SSF103473">
    <property type="entry name" value="MFS general substrate transporter"/>
    <property type="match status" value="1"/>
</dbReference>
<dbReference type="PROSITE" id="PS50850">
    <property type="entry name" value="MFS"/>
    <property type="match status" value="1"/>
</dbReference>
<dbReference type="InterPro" id="IPR020846">
    <property type="entry name" value="MFS_dom"/>
</dbReference>
<dbReference type="NCBIfam" id="TIGR00879">
    <property type="entry name" value="SP"/>
    <property type="match status" value="1"/>
</dbReference>
<comment type="caution">
    <text evidence="11">The sequence shown here is derived from an EMBL/GenBank/DDBJ whole genome shotgun (WGS) entry which is preliminary data.</text>
</comment>
<feature type="transmembrane region" description="Helical" evidence="9">
    <location>
        <begin position="445"/>
        <end position="467"/>
    </location>
</feature>
<dbReference type="Gene3D" id="1.20.1250.20">
    <property type="entry name" value="MFS general substrate transporter like domains"/>
    <property type="match status" value="1"/>
</dbReference>
<dbReference type="Proteomes" id="UP000319257">
    <property type="component" value="Unassembled WGS sequence"/>
</dbReference>
<dbReference type="FunFam" id="1.20.1250.20:FF:000474">
    <property type="entry name" value="Sugar transporter, putative"/>
    <property type="match status" value="1"/>
</dbReference>
<dbReference type="AlphaFoldDB" id="A0A507ATS0"/>
<keyword evidence="6 9" id="KW-0472">Membrane</keyword>
<feature type="domain" description="Major facilitator superfamily (MFS) profile" evidence="10">
    <location>
        <begin position="121"/>
        <end position="566"/>
    </location>
</feature>
<dbReference type="PANTHER" id="PTHR48020:SF4">
    <property type="entry name" value="SYMPORT, PUTATIVE (AFU_ORTHOLOGUE AFUA_3G11790)-RELATED"/>
    <property type="match status" value="1"/>
</dbReference>
<dbReference type="InterPro" id="IPR036259">
    <property type="entry name" value="MFS_trans_sf"/>
</dbReference>
<protein>
    <recommendedName>
        <fullName evidence="10">Major facilitator superfamily (MFS) profile domain-containing protein</fullName>
    </recommendedName>
</protein>
<dbReference type="STRING" id="1093900.A0A507ATS0"/>
<evidence type="ECO:0000256" key="3">
    <source>
        <dbReference type="ARBA" id="ARBA00022448"/>
    </source>
</evidence>
<dbReference type="GO" id="GO:0015798">
    <property type="term" value="P:myo-inositol transport"/>
    <property type="evidence" value="ECO:0007669"/>
    <property type="project" value="UniProtKB-ARBA"/>
</dbReference>
<dbReference type="PROSITE" id="PS00216">
    <property type="entry name" value="SUGAR_TRANSPORT_1"/>
    <property type="match status" value="1"/>
</dbReference>
<dbReference type="GO" id="GO:0015791">
    <property type="term" value="P:polyol transmembrane transport"/>
    <property type="evidence" value="ECO:0007669"/>
    <property type="project" value="UniProtKB-ARBA"/>
</dbReference>
<evidence type="ECO:0000256" key="6">
    <source>
        <dbReference type="ARBA" id="ARBA00023136"/>
    </source>
</evidence>
<evidence type="ECO:0000256" key="8">
    <source>
        <dbReference type="SAM" id="MobiDB-lite"/>
    </source>
</evidence>
<feature type="transmembrane region" description="Helical" evidence="9">
    <location>
        <begin position="473"/>
        <end position="499"/>
    </location>
</feature>
<dbReference type="InterPro" id="IPR005828">
    <property type="entry name" value="MFS_sugar_transport-like"/>
</dbReference>
<dbReference type="EMBL" id="SKBQ01000005">
    <property type="protein sequence ID" value="TPX10096.1"/>
    <property type="molecule type" value="Genomic_DNA"/>
</dbReference>
<organism evidence="11 12">
    <name type="scientific">Thyridium curvatum</name>
    <dbReference type="NCBI Taxonomy" id="1093900"/>
    <lineage>
        <taxon>Eukaryota</taxon>
        <taxon>Fungi</taxon>
        <taxon>Dikarya</taxon>
        <taxon>Ascomycota</taxon>
        <taxon>Pezizomycotina</taxon>
        <taxon>Sordariomycetes</taxon>
        <taxon>Sordariomycetidae</taxon>
        <taxon>Thyridiales</taxon>
        <taxon>Thyridiaceae</taxon>
        <taxon>Thyridium</taxon>
    </lineage>
</organism>
<evidence type="ECO:0000256" key="5">
    <source>
        <dbReference type="ARBA" id="ARBA00022989"/>
    </source>
</evidence>
<name>A0A507ATS0_9PEZI</name>
<feature type="region of interest" description="Disordered" evidence="8">
    <location>
        <begin position="1"/>
        <end position="32"/>
    </location>
</feature>
<evidence type="ECO:0000313" key="11">
    <source>
        <dbReference type="EMBL" id="TPX10096.1"/>
    </source>
</evidence>
<dbReference type="GO" id="GO:0016020">
    <property type="term" value="C:membrane"/>
    <property type="evidence" value="ECO:0007669"/>
    <property type="project" value="UniProtKB-SubCell"/>
</dbReference>
<keyword evidence="5 9" id="KW-1133">Transmembrane helix</keyword>
<accession>A0A507ATS0</accession>
<proteinExistence type="inferred from homology"/>
<dbReference type="GeneID" id="41968740"/>
<feature type="transmembrane region" description="Helical" evidence="9">
    <location>
        <begin position="511"/>
        <end position="532"/>
    </location>
</feature>